<sequence length="200" mass="21008">MHGGAGGFTLVELLVTISVAAMVMAIAAPAMQALVATNKIATEANRVVAGFNYARTEAVRRNQPVYVCSANLNVNTKVISGCLDQQVSNLYDWGFGQLIYADNLTTGTMGSYDSGEAIKTFSYYGEMNNGAKLNLVMSASPVATVKQIAFGSDGRLLDGNSRKLVLQDSTNNLCRVILIAGSGRSKACDTANDNSCGACS</sequence>
<reference evidence="14" key="1">
    <citation type="journal article" date="2017" name="Biotechnol. Biofuels">
        <title>Evaluation of environmental bacterial communities as a factor affecting the growth of duckweed Lemna minor.</title>
        <authorList>
            <person name="Ishizawa H."/>
            <person name="Kuroda M."/>
            <person name="Morikawa M."/>
            <person name="Ike M."/>
        </authorList>
    </citation>
    <scope>NUCLEOTIDE SEQUENCE [LARGE SCALE GENOMIC DNA]</scope>
    <source>
        <strain evidence="14">H3</strain>
    </source>
</reference>
<evidence type="ECO:0000256" key="9">
    <source>
        <dbReference type="ARBA" id="ARBA00025772"/>
    </source>
</evidence>
<keyword evidence="4" id="KW-0488">Methylation</keyword>
<dbReference type="PROSITE" id="PS00409">
    <property type="entry name" value="PROKAR_NTER_METHYL"/>
    <property type="match status" value="1"/>
</dbReference>
<evidence type="ECO:0000256" key="4">
    <source>
        <dbReference type="ARBA" id="ARBA00022481"/>
    </source>
</evidence>
<dbReference type="NCBIfam" id="TIGR02532">
    <property type="entry name" value="IV_pilin_GFxxxE"/>
    <property type="match status" value="1"/>
</dbReference>
<evidence type="ECO:0000256" key="5">
    <source>
        <dbReference type="ARBA" id="ARBA00022519"/>
    </source>
</evidence>
<feature type="domain" description="General secretion pathway GspH" evidence="12">
    <location>
        <begin position="43"/>
        <end position="183"/>
    </location>
</feature>
<keyword evidence="5" id="KW-0997">Cell inner membrane</keyword>
<evidence type="ECO:0000256" key="11">
    <source>
        <dbReference type="SAM" id="Phobius"/>
    </source>
</evidence>
<reference evidence="13 14" key="2">
    <citation type="journal article" date="2017" name="Genome Announc.">
        <title>Draft genome sequence of Aquitalea magnusonii strain H3, a plant growth-promoting bacterium of duckweed Lemna minor.</title>
        <authorList>
            <person name="Ishizawa H."/>
            <person name="Kuroda M."/>
            <person name="Ike M."/>
        </authorList>
    </citation>
    <scope>NUCLEOTIDE SEQUENCE [LARGE SCALE GENOMIC DNA]</scope>
    <source>
        <strain evidence="13 14">H3</strain>
    </source>
</reference>
<protein>
    <recommendedName>
        <fullName evidence="2">Type II secretion system protein H</fullName>
    </recommendedName>
    <alternativeName>
        <fullName evidence="10">General secretion pathway protein H</fullName>
    </alternativeName>
</protein>
<comment type="subcellular location">
    <subcellularLocation>
        <location evidence="1">Cell inner membrane</location>
        <topology evidence="1">Single-pass membrane protein</topology>
    </subcellularLocation>
</comment>
<dbReference type="KEGG" id="amah:DLM_2980"/>
<dbReference type="Gene3D" id="3.55.40.10">
    <property type="entry name" value="minor pseudopilin epsh domain"/>
    <property type="match status" value="1"/>
</dbReference>
<comment type="similarity">
    <text evidence="9">Belongs to the GSP H family.</text>
</comment>
<keyword evidence="14" id="KW-1185">Reference proteome</keyword>
<evidence type="ECO:0000256" key="8">
    <source>
        <dbReference type="ARBA" id="ARBA00023136"/>
    </source>
</evidence>
<evidence type="ECO:0000259" key="12">
    <source>
        <dbReference type="Pfam" id="PF12019"/>
    </source>
</evidence>
<proteinExistence type="inferred from homology"/>
<feature type="transmembrane region" description="Helical" evidence="11">
    <location>
        <begin position="13"/>
        <end position="36"/>
    </location>
</feature>
<keyword evidence="7 11" id="KW-1133">Transmembrane helix</keyword>
<reference evidence="14" key="3">
    <citation type="journal article" date="2017" name="Plant Physiol. Biochem.">
        <title>Differential oxidative and antioxidative response of duckweed Lemna minor toward plant growth promoting/inhibiting bacteria.</title>
        <authorList>
            <person name="Ishizawa H."/>
            <person name="Kuroda M."/>
            <person name="Morikawa M."/>
            <person name="Ike M."/>
        </authorList>
    </citation>
    <scope>NUCLEOTIDE SEQUENCE [LARGE SCALE GENOMIC DNA]</scope>
    <source>
        <strain evidence="14">H3</strain>
    </source>
</reference>
<keyword evidence="3" id="KW-1003">Cell membrane</keyword>
<keyword evidence="6 11" id="KW-0812">Transmembrane</keyword>
<name>A0A3G9GK00_9NEIS</name>
<dbReference type="GO" id="GO:0005886">
    <property type="term" value="C:plasma membrane"/>
    <property type="evidence" value="ECO:0007669"/>
    <property type="project" value="UniProtKB-SubCell"/>
</dbReference>
<evidence type="ECO:0000256" key="2">
    <source>
        <dbReference type="ARBA" id="ARBA00021549"/>
    </source>
</evidence>
<dbReference type="GO" id="GO:0015627">
    <property type="term" value="C:type II protein secretion system complex"/>
    <property type="evidence" value="ECO:0007669"/>
    <property type="project" value="InterPro"/>
</dbReference>
<dbReference type="InterPro" id="IPR022346">
    <property type="entry name" value="T2SS_GspH"/>
</dbReference>
<evidence type="ECO:0000256" key="3">
    <source>
        <dbReference type="ARBA" id="ARBA00022475"/>
    </source>
</evidence>
<evidence type="ECO:0000313" key="13">
    <source>
        <dbReference type="EMBL" id="BBF86581.1"/>
    </source>
</evidence>
<gene>
    <name evidence="13" type="ORF">DLM_2980</name>
</gene>
<accession>A0A3G9GK00</accession>
<dbReference type="AlphaFoldDB" id="A0A3G9GK00"/>
<evidence type="ECO:0000256" key="1">
    <source>
        <dbReference type="ARBA" id="ARBA00004377"/>
    </source>
</evidence>
<organism evidence="13 14">
    <name type="scientific">Aquitalea magnusonii</name>
    <dbReference type="NCBI Taxonomy" id="332411"/>
    <lineage>
        <taxon>Bacteria</taxon>
        <taxon>Pseudomonadati</taxon>
        <taxon>Pseudomonadota</taxon>
        <taxon>Betaproteobacteria</taxon>
        <taxon>Neisseriales</taxon>
        <taxon>Chromobacteriaceae</taxon>
        <taxon>Aquitalea</taxon>
    </lineage>
</organism>
<keyword evidence="8 11" id="KW-0472">Membrane</keyword>
<dbReference type="Proteomes" id="UP000198290">
    <property type="component" value="Chromosome"/>
</dbReference>
<evidence type="ECO:0000256" key="7">
    <source>
        <dbReference type="ARBA" id="ARBA00022989"/>
    </source>
</evidence>
<evidence type="ECO:0000256" key="10">
    <source>
        <dbReference type="ARBA" id="ARBA00030775"/>
    </source>
</evidence>
<dbReference type="Pfam" id="PF07963">
    <property type="entry name" value="N_methyl"/>
    <property type="match status" value="1"/>
</dbReference>
<dbReference type="InterPro" id="IPR012902">
    <property type="entry name" value="N_methyl_site"/>
</dbReference>
<dbReference type="Pfam" id="PF12019">
    <property type="entry name" value="GspH"/>
    <property type="match status" value="1"/>
</dbReference>
<dbReference type="InterPro" id="IPR045584">
    <property type="entry name" value="Pilin-like"/>
</dbReference>
<evidence type="ECO:0000256" key="6">
    <source>
        <dbReference type="ARBA" id="ARBA00022692"/>
    </source>
</evidence>
<evidence type="ECO:0000313" key="14">
    <source>
        <dbReference type="Proteomes" id="UP000198290"/>
    </source>
</evidence>
<dbReference type="SUPFAM" id="SSF54523">
    <property type="entry name" value="Pili subunits"/>
    <property type="match status" value="1"/>
</dbReference>
<dbReference type="GO" id="GO:0015628">
    <property type="term" value="P:protein secretion by the type II secretion system"/>
    <property type="evidence" value="ECO:0007669"/>
    <property type="project" value="InterPro"/>
</dbReference>
<dbReference type="EMBL" id="AP018823">
    <property type="protein sequence ID" value="BBF86581.1"/>
    <property type="molecule type" value="Genomic_DNA"/>
</dbReference>